<feature type="region of interest" description="Disordered" evidence="1">
    <location>
        <begin position="291"/>
        <end position="329"/>
    </location>
</feature>
<dbReference type="PROSITE" id="PS51178">
    <property type="entry name" value="PASTA"/>
    <property type="match status" value="1"/>
</dbReference>
<sequence>MRQFIISMKGVKSIIQVLLNVAIVIALSFGLYHFIFNIWLDSYTNHNEFVEVPDLSKMNITDATAKLEELGLTYEVDSSRFDPNTKPFAIMDFYPAAESRVKEGRRIFIKSNPKTYRPVELPDLIGKSKRLAFTQLEISGLKIGKIIYEPDLAKDAVLKILYNGKIVKAGEQLPRFATVDLVLGRGMLSGVRMPNLVNLTLTEAKKSIKDNFFEIGQIKFIGASHDTINARVVYQFPFATDTYDQGQPIDIWLSTEPRDKIRTQLKELDVQYKNFGEDTISGSQYRDIITQKAEQQIKDMQQQQQQNNQPTEQQKPTEAPKAPEEIIIE</sequence>
<protein>
    <submittedName>
        <fullName evidence="4">PASTA domain</fullName>
    </submittedName>
</protein>
<evidence type="ECO:0000259" key="3">
    <source>
        <dbReference type="PROSITE" id="PS51178"/>
    </source>
</evidence>
<dbReference type="STRING" id="343874.GCA_000805695_02531"/>
<feature type="domain" description="PASTA" evidence="3">
    <location>
        <begin position="46"/>
        <end position="113"/>
    </location>
</feature>
<organism evidence="4 5">
    <name type="scientific">Empedobacter falsenii</name>
    <dbReference type="NCBI Taxonomy" id="343874"/>
    <lineage>
        <taxon>Bacteria</taxon>
        <taxon>Pseudomonadati</taxon>
        <taxon>Bacteroidota</taxon>
        <taxon>Flavobacteriia</taxon>
        <taxon>Flavobacteriales</taxon>
        <taxon>Weeksellaceae</taxon>
        <taxon>Empedobacter</taxon>
    </lineage>
</organism>
<feature type="transmembrane region" description="Helical" evidence="2">
    <location>
        <begin position="21"/>
        <end position="40"/>
    </location>
</feature>
<dbReference type="InterPro" id="IPR005543">
    <property type="entry name" value="PASTA_dom"/>
</dbReference>
<gene>
    <name evidence="4" type="ORF">NCTC13456_03146</name>
</gene>
<evidence type="ECO:0000313" key="4">
    <source>
        <dbReference type="EMBL" id="STD59490.1"/>
    </source>
</evidence>
<name>A0A376GHQ2_9FLAO</name>
<dbReference type="Pfam" id="PF03793">
    <property type="entry name" value="PASTA"/>
    <property type="match status" value="1"/>
</dbReference>
<keyword evidence="2" id="KW-1133">Transmembrane helix</keyword>
<dbReference type="CDD" id="cd06577">
    <property type="entry name" value="PASTA_pknB"/>
    <property type="match status" value="3"/>
</dbReference>
<dbReference type="SMART" id="SM00740">
    <property type="entry name" value="PASTA"/>
    <property type="match status" value="3"/>
</dbReference>
<keyword evidence="2" id="KW-0472">Membrane</keyword>
<feature type="compositionally biased region" description="Low complexity" evidence="1">
    <location>
        <begin position="291"/>
        <end position="314"/>
    </location>
</feature>
<evidence type="ECO:0000256" key="2">
    <source>
        <dbReference type="SAM" id="Phobius"/>
    </source>
</evidence>
<keyword evidence="2" id="KW-0812">Transmembrane</keyword>
<dbReference type="EMBL" id="UFXS01000001">
    <property type="protein sequence ID" value="STD59490.1"/>
    <property type="molecule type" value="Genomic_DNA"/>
</dbReference>
<dbReference type="AlphaFoldDB" id="A0A376GHQ2"/>
<dbReference type="Proteomes" id="UP000254737">
    <property type="component" value="Unassembled WGS sequence"/>
</dbReference>
<accession>A0A376GHQ2</accession>
<reference evidence="4 5" key="1">
    <citation type="submission" date="2018-06" db="EMBL/GenBank/DDBJ databases">
        <authorList>
            <consortium name="Pathogen Informatics"/>
            <person name="Doyle S."/>
        </authorList>
    </citation>
    <scope>NUCLEOTIDE SEQUENCE [LARGE SCALE GENOMIC DNA]</scope>
    <source>
        <strain evidence="4 5">NCTC13456</strain>
    </source>
</reference>
<evidence type="ECO:0000313" key="5">
    <source>
        <dbReference type="Proteomes" id="UP000254737"/>
    </source>
</evidence>
<proteinExistence type="predicted"/>
<evidence type="ECO:0000256" key="1">
    <source>
        <dbReference type="SAM" id="MobiDB-lite"/>
    </source>
</evidence>
<dbReference type="Gene3D" id="3.30.10.20">
    <property type="match status" value="3"/>
</dbReference>